<organism evidence="3 4">
    <name type="scientific">Blastococcus goldschmidtiae</name>
    <dbReference type="NCBI Taxonomy" id="3075546"/>
    <lineage>
        <taxon>Bacteria</taxon>
        <taxon>Bacillati</taxon>
        <taxon>Actinomycetota</taxon>
        <taxon>Actinomycetes</taxon>
        <taxon>Geodermatophilales</taxon>
        <taxon>Geodermatophilaceae</taxon>
        <taxon>Blastococcus</taxon>
    </lineage>
</organism>
<dbReference type="InterPro" id="IPR029058">
    <property type="entry name" value="AB_hydrolase_fold"/>
</dbReference>
<dbReference type="GO" id="GO:0016787">
    <property type="term" value="F:hydrolase activity"/>
    <property type="evidence" value="ECO:0007669"/>
    <property type="project" value="UniProtKB-KW"/>
</dbReference>
<comment type="caution">
    <text evidence="3">The sequence shown here is derived from an EMBL/GenBank/DDBJ whole genome shotgun (WGS) entry which is preliminary data.</text>
</comment>
<sequence length="304" mass="32642">MRPTRRPTRRPTSTPGSEPASHTTAAPEAAPRSALRSLCSPAALTGSLTELAWVGAHVLLYPLGARTEQLQPDRLHRPGQSPAVRALFSADPLAARTPVLLVHGLVDNRSIFAVMRRSLRRRGFASVCSWNYSPLLRDVARAAQDLGAHIERICAQTGHERVHVVGHSLGGLIARYHVQRQGGDRRVDSLVTLGTPHGGSLLAHALPTPLVRQLRPGSPVLRELAEPVDRCDTRITAVYSDLDQLVLPTSAGRCDHPDLAARNVLFRGVGHMSLPIHRGVLDEVALTLAGAGTAVPDRTVRAAA</sequence>
<dbReference type="PANTHER" id="PTHR37946">
    <property type="entry name" value="SLL1969 PROTEIN"/>
    <property type="match status" value="1"/>
</dbReference>
<evidence type="ECO:0000259" key="2">
    <source>
        <dbReference type="Pfam" id="PF00561"/>
    </source>
</evidence>
<gene>
    <name evidence="3" type="ORF">RM425_03895</name>
</gene>
<dbReference type="Gene3D" id="3.40.50.1820">
    <property type="entry name" value="alpha/beta hydrolase"/>
    <property type="match status" value="1"/>
</dbReference>
<dbReference type="EMBL" id="JAVREI010000001">
    <property type="protein sequence ID" value="MDT0275032.1"/>
    <property type="molecule type" value="Genomic_DNA"/>
</dbReference>
<proteinExistence type="predicted"/>
<reference evidence="4" key="1">
    <citation type="submission" date="2023-07" db="EMBL/GenBank/DDBJ databases">
        <title>30 novel species of actinomycetes from the DSMZ collection.</title>
        <authorList>
            <person name="Nouioui I."/>
        </authorList>
    </citation>
    <scope>NUCLEOTIDE SEQUENCE [LARGE SCALE GENOMIC DNA]</scope>
    <source>
        <strain evidence="4">DSM 46792</strain>
    </source>
</reference>
<dbReference type="Pfam" id="PF00561">
    <property type="entry name" value="Abhydrolase_1"/>
    <property type="match status" value="1"/>
</dbReference>
<dbReference type="RefSeq" id="WP_311343845.1">
    <property type="nucleotide sequence ID" value="NZ_JAVREI010000001.1"/>
</dbReference>
<accession>A0ABU2K4A9</accession>
<evidence type="ECO:0000313" key="3">
    <source>
        <dbReference type="EMBL" id="MDT0275032.1"/>
    </source>
</evidence>
<feature type="region of interest" description="Disordered" evidence="1">
    <location>
        <begin position="1"/>
        <end position="32"/>
    </location>
</feature>
<dbReference type="PANTHER" id="PTHR37946:SF1">
    <property type="entry name" value="SLL1969 PROTEIN"/>
    <property type="match status" value="1"/>
</dbReference>
<protein>
    <submittedName>
        <fullName evidence="3">Alpha/beta fold hydrolase</fullName>
    </submittedName>
</protein>
<name>A0ABU2K4A9_9ACTN</name>
<keyword evidence="4" id="KW-1185">Reference proteome</keyword>
<keyword evidence="3" id="KW-0378">Hydrolase</keyword>
<dbReference type="InterPro" id="IPR000073">
    <property type="entry name" value="AB_hydrolase_1"/>
</dbReference>
<feature type="domain" description="AB hydrolase-1" evidence="2">
    <location>
        <begin position="98"/>
        <end position="200"/>
    </location>
</feature>
<evidence type="ECO:0000256" key="1">
    <source>
        <dbReference type="SAM" id="MobiDB-lite"/>
    </source>
</evidence>
<dbReference type="SUPFAM" id="SSF53474">
    <property type="entry name" value="alpha/beta-Hydrolases"/>
    <property type="match status" value="1"/>
</dbReference>
<dbReference type="Proteomes" id="UP001183222">
    <property type="component" value="Unassembled WGS sequence"/>
</dbReference>
<evidence type="ECO:0000313" key="4">
    <source>
        <dbReference type="Proteomes" id="UP001183222"/>
    </source>
</evidence>